<dbReference type="HAMAP" id="MF_00485">
    <property type="entry name" value="Ribosomal_eS4"/>
    <property type="match status" value="1"/>
</dbReference>
<dbReference type="InterPro" id="IPR014722">
    <property type="entry name" value="Rib_uL2_dom2"/>
</dbReference>
<dbReference type="InterPro" id="IPR036986">
    <property type="entry name" value="S4_RNA-bd_sf"/>
</dbReference>
<dbReference type="PANTHER" id="PTHR11581">
    <property type="entry name" value="30S/40S RIBOSOMAL PROTEIN S4"/>
    <property type="match status" value="1"/>
</dbReference>
<dbReference type="InterPro" id="IPR018199">
    <property type="entry name" value="Ribosomal_eS4_N_CS"/>
</dbReference>
<dbReference type="PROSITE" id="PS00528">
    <property type="entry name" value="RIBOSOMAL_S4E"/>
    <property type="match status" value="1"/>
</dbReference>
<dbReference type="GO" id="GO:0003735">
    <property type="term" value="F:structural constituent of ribosome"/>
    <property type="evidence" value="ECO:0007669"/>
    <property type="project" value="InterPro"/>
</dbReference>
<evidence type="ECO:0000256" key="4">
    <source>
        <dbReference type="ARBA" id="ARBA00022980"/>
    </source>
</evidence>
<dbReference type="InterPro" id="IPR000876">
    <property type="entry name" value="Ribosomal_eS4"/>
</dbReference>
<reference evidence="9" key="1">
    <citation type="submission" date="2021-01" db="EMBL/GenBank/DDBJ databases">
        <authorList>
            <person name="Corre E."/>
            <person name="Pelletier E."/>
            <person name="Niang G."/>
            <person name="Scheremetjew M."/>
            <person name="Finn R."/>
            <person name="Kale V."/>
            <person name="Holt S."/>
            <person name="Cochrane G."/>
            <person name="Meng A."/>
            <person name="Brown T."/>
            <person name="Cohen L."/>
        </authorList>
    </citation>
    <scope>NUCLEOTIDE SEQUENCE</scope>
    <source>
        <strain evidence="9">MM31A-1</strain>
    </source>
</reference>
<dbReference type="Pfam" id="PF00467">
    <property type="entry name" value="KOW"/>
    <property type="match status" value="1"/>
</dbReference>
<dbReference type="Pfam" id="PF16121">
    <property type="entry name" value="40S_S4_C"/>
    <property type="match status" value="1"/>
</dbReference>
<dbReference type="PANTHER" id="PTHR11581:SF0">
    <property type="entry name" value="SMALL RIBOSOMAL SUBUNIT PROTEIN ES4"/>
    <property type="match status" value="1"/>
</dbReference>
<dbReference type="Pfam" id="PF08071">
    <property type="entry name" value="RS4NT"/>
    <property type="match status" value="1"/>
</dbReference>
<dbReference type="FunFam" id="3.10.290.10:FF:000002">
    <property type="entry name" value="40S ribosomal protein S4"/>
    <property type="match status" value="1"/>
</dbReference>
<evidence type="ECO:0000259" key="8">
    <source>
        <dbReference type="SMART" id="SM00739"/>
    </source>
</evidence>
<dbReference type="InterPro" id="IPR013843">
    <property type="entry name" value="Ribosomal_eS4_N"/>
</dbReference>
<dbReference type="FunFam" id="2.40.50.740:FF:000001">
    <property type="entry name" value="40S ribosomal protein S4"/>
    <property type="match status" value="1"/>
</dbReference>
<keyword evidence="2 6" id="KW-0699">rRNA-binding</keyword>
<dbReference type="InterPro" id="IPR005824">
    <property type="entry name" value="KOW"/>
</dbReference>
<dbReference type="PROSITE" id="PS50889">
    <property type="entry name" value="S4"/>
    <property type="match status" value="1"/>
</dbReference>
<keyword evidence="3 6" id="KW-0694">RNA-binding</keyword>
<dbReference type="Gene3D" id="3.10.290.10">
    <property type="entry name" value="RNA-binding S4 domain"/>
    <property type="match status" value="1"/>
</dbReference>
<comment type="similarity">
    <text evidence="1">Belongs to the eukaryotic ribosomal protein eS4 family.</text>
</comment>
<dbReference type="Gene3D" id="2.30.30.30">
    <property type="match status" value="1"/>
</dbReference>
<dbReference type="CDD" id="cd06087">
    <property type="entry name" value="KOW_RPS4"/>
    <property type="match status" value="1"/>
</dbReference>
<evidence type="ECO:0000256" key="6">
    <source>
        <dbReference type="PROSITE-ProRule" id="PRU00182"/>
    </source>
</evidence>
<evidence type="ECO:0000256" key="5">
    <source>
        <dbReference type="ARBA" id="ARBA00023274"/>
    </source>
</evidence>
<gene>
    <name evidence="9" type="ORF">CDEB00056_LOCUS8798</name>
</gene>
<dbReference type="EMBL" id="HBIO01011310">
    <property type="protein sequence ID" value="CAE0463957.1"/>
    <property type="molecule type" value="Transcribed_RNA"/>
</dbReference>
<feature type="domain" description="KOW" evidence="8">
    <location>
        <begin position="220"/>
        <end position="247"/>
    </location>
</feature>
<dbReference type="Gene3D" id="2.40.50.740">
    <property type="match status" value="1"/>
</dbReference>
<organism evidence="9">
    <name type="scientific">Chaetoceros debilis</name>
    <dbReference type="NCBI Taxonomy" id="122233"/>
    <lineage>
        <taxon>Eukaryota</taxon>
        <taxon>Sar</taxon>
        <taxon>Stramenopiles</taxon>
        <taxon>Ochrophyta</taxon>
        <taxon>Bacillariophyta</taxon>
        <taxon>Coscinodiscophyceae</taxon>
        <taxon>Chaetocerotophycidae</taxon>
        <taxon>Chaetocerotales</taxon>
        <taxon>Chaetocerotaceae</taxon>
        <taxon>Chaetoceros</taxon>
    </lineage>
</organism>
<dbReference type="GO" id="GO:0006412">
    <property type="term" value="P:translation"/>
    <property type="evidence" value="ECO:0007669"/>
    <property type="project" value="InterPro"/>
</dbReference>
<dbReference type="InterPro" id="IPR038237">
    <property type="entry name" value="Ribosomal_eS4_central_sf"/>
</dbReference>
<dbReference type="InterPro" id="IPR041982">
    <property type="entry name" value="Ribosomal_eS4_KOW"/>
</dbReference>
<evidence type="ECO:0000313" key="9">
    <source>
        <dbReference type="EMBL" id="CAE0463957.1"/>
    </source>
</evidence>
<evidence type="ECO:0000256" key="2">
    <source>
        <dbReference type="ARBA" id="ARBA00022730"/>
    </source>
</evidence>
<sequence>MTYRLGHAKLQASQQQLFLESSTLVNSWSAALQTPCLHFQLYLLIHRPNGFKKHLKRINAPKHWGLSKMGGIWASKPSSGPHKMRECLPLTVVLRDRLKYALTNKECMQICLERCVKVDGKVRTDHNFPAGFMDILELEKSGDIFRLLLDTKGRFVLHRVSKEEAAYKLCKIKKTYMTANKVPVAVTHDGRTIRYPDPDVKAEDTIKVDIATGKMGDILKFGVGSMVMITKGHNAGRIGELVHIEKHDGSFNIATIKDMKGNSFCTRIGNVFVVGSGNHPQITLPKGRGIKKTILQERAEAEARGEL</sequence>
<dbReference type="GO" id="GO:0019843">
    <property type="term" value="F:rRNA binding"/>
    <property type="evidence" value="ECO:0007669"/>
    <property type="project" value="UniProtKB-KW"/>
</dbReference>
<proteinExistence type="inferred from homology"/>
<dbReference type="GO" id="GO:0022627">
    <property type="term" value="C:cytosolic small ribosomal subunit"/>
    <property type="evidence" value="ECO:0007669"/>
    <property type="project" value="TreeGrafter"/>
</dbReference>
<dbReference type="SMART" id="SM00739">
    <property type="entry name" value="KOW"/>
    <property type="match status" value="1"/>
</dbReference>
<dbReference type="Pfam" id="PF00900">
    <property type="entry name" value="Ribosomal_S4e"/>
    <property type="match status" value="1"/>
</dbReference>
<evidence type="ECO:0000256" key="3">
    <source>
        <dbReference type="ARBA" id="ARBA00022884"/>
    </source>
</evidence>
<dbReference type="CDD" id="cd00165">
    <property type="entry name" value="S4"/>
    <property type="match status" value="1"/>
</dbReference>
<evidence type="ECO:0000259" key="7">
    <source>
        <dbReference type="SMART" id="SM00363"/>
    </source>
</evidence>
<evidence type="ECO:0000256" key="1">
    <source>
        <dbReference type="ARBA" id="ARBA00007500"/>
    </source>
</evidence>
<dbReference type="InterPro" id="IPR032277">
    <property type="entry name" value="Ribosomal_eS4_C"/>
</dbReference>
<dbReference type="SMART" id="SM00363">
    <property type="entry name" value="S4"/>
    <property type="match status" value="1"/>
</dbReference>
<evidence type="ECO:0008006" key="10">
    <source>
        <dbReference type="Google" id="ProtNLM"/>
    </source>
</evidence>
<keyword evidence="5" id="KW-0687">Ribonucleoprotein</keyword>
<protein>
    <recommendedName>
        <fullName evidence="10">40S ribosomal protein S4</fullName>
    </recommendedName>
</protein>
<accession>A0A7S3Q2Q5</accession>
<keyword evidence="4" id="KW-0689">Ribosomal protein</keyword>
<name>A0A7S3Q2Q5_9STRA</name>
<feature type="domain" description="RNA-binding S4" evidence="7">
    <location>
        <begin position="88"/>
        <end position="152"/>
    </location>
</feature>
<dbReference type="InterPro" id="IPR013845">
    <property type="entry name" value="Ribosomal_eS4_central_region"/>
</dbReference>
<dbReference type="AlphaFoldDB" id="A0A7S3Q2Q5"/>
<dbReference type="InterPro" id="IPR002942">
    <property type="entry name" value="S4_RNA-bd"/>
</dbReference>